<dbReference type="EMBL" id="MIGC01001260">
    <property type="protein sequence ID" value="PHJ23160.1"/>
    <property type="molecule type" value="Genomic_DNA"/>
</dbReference>
<organism evidence="2 3">
    <name type="scientific">Cystoisospora suis</name>
    <dbReference type="NCBI Taxonomy" id="483139"/>
    <lineage>
        <taxon>Eukaryota</taxon>
        <taxon>Sar</taxon>
        <taxon>Alveolata</taxon>
        <taxon>Apicomplexa</taxon>
        <taxon>Conoidasida</taxon>
        <taxon>Coccidia</taxon>
        <taxon>Eucoccidiorida</taxon>
        <taxon>Eimeriorina</taxon>
        <taxon>Sarcocystidae</taxon>
        <taxon>Cystoisospora</taxon>
    </lineage>
</organism>
<feature type="compositionally biased region" description="Basic and acidic residues" evidence="1">
    <location>
        <begin position="95"/>
        <end position="107"/>
    </location>
</feature>
<dbReference type="GeneID" id="94426402"/>
<dbReference type="AlphaFoldDB" id="A0A2C6KRZ2"/>
<comment type="caution">
    <text evidence="2">The sequence shown here is derived from an EMBL/GenBank/DDBJ whole genome shotgun (WGS) entry which is preliminary data.</text>
</comment>
<dbReference type="Proteomes" id="UP000221165">
    <property type="component" value="Unassembled WGS sequence"/>
</dbReference>
<dbReference type="RefSeq" id="XP_067924837.1">
    <property type="nucleotide sequence ID" value="XM_068063191.1"/>
</dbReference>
<feature type="compositionally biased region" description="Polar residues" evidence="1">
    <location>
        <begin position="268"/>
        <end position="284"/>
    </location>
</feature>
<feature type="compositionally biased region" description="Basic and acidic residues" evidence="1">
    <location>
        <begin position="35"/>
        <end position="44"/>
    </location>
</feature>
<feature type="compositionally biased region" description="Low complexity" evidence="1">
    <location>
        <begin position="135"/>
        <end position="149"/>
    </location>
</feature>
<gene>
    <name evidence="2" type="ORF">CSUI_002993</name>
</gene>
<name>A0A2C6KRZ2_9APIC</name>
<protein>
    <submittedName>
        <fullName evidence="2">Uncharacterized protein</fullName>
    </submittedName>
</protein>
<reference evidence="2 3" key="1">
    <citation type="journal article" date="2017" name="Int. J. Parasitol.">
        <title>The genome of the protozoan parasite Cystoisospora suis and a reverse vaccinology approach to identify vaccine candidates.</title>
        <authorList>
            <person name="Palmieri N."/>
            <person name="Shrestha A."/>
            <person name="Ruttkowski B."/>
            <person name="Beck T."/>
            <person name="Vogl C."/>
            <person name="Tomley F."/>
            <person name="Blake D.P."/>
            <person name="Joachim A."/>
        </authorList>
    </citation>
    <scope>NUCLEOTIDE SEQUENCE [LARGE SCALE GENOMIC DNA]</scope>
    <source>
        <strain evidence="2 3">Wien I</strain>
    </source>
</reference>
<feature type="compositionally biased region" description="Polar residues" evidence="1">
    <location>
        <begin position="150"/>
        <end position="162"/>
    </location>
</feature>
<accession>A0A2C6KRZ2</accession>
<evidence type="ECO:0000256" key="1">
    <source>
        <dbReference type="SAM" id="MobiDB-lite"/>
    </source>
</evidence>
<evidence type="ECO:0000313" key="2">
    <source>
        <dbReference type="EMBL" id="PHJ23160.1"/>
    </source>
</evidence>
<feature type="region of interest" description="Disordered" evidence="1">
    <location>
        <begin position="248"/>
        <end position="295"/>
    </location>
</feature>
<feature type="region of interest" description="Disordered" evidence="1">
    <location>
        <begin position="76"/>
        <end position="225"/>
    </location>
</feature>
<dbReference type="OrthoDB" id="333920at2759"/>
<dbReference type="VEuPathDB" id="ToxoDB:CSUI_002993"/>
<keyword evidence="3" id="KW-1185">Reference proteome</keyword>
<feature type="region of interest" description="Disordered" evidence="1">
    <location>
        <begin position="1"/>
        <end position="55"/>
    </location>
</feature>
<evidence type="ECO:0000313" key="3">
    <source>
        <dbReference type="Proteomes" id="UP000221165"/>
    </source>
</evidence>
<sequence>MGNCVRKNRGGRDDCGANKRPPVRGGSSYESAQDMLERKEERLRRVQTAKQDAYRKLQTSRALSLHAEHRRMHIQNTRMKLGLDDPSPDTNFGGLRRETGDSRDEGTFRSTSDLAKGDSGVSSSSSSPPHPLPSTPSTLKSTSTAAKVSRNVSIASTPSTGTPKKKFSVGQPPQAKCSSGVQGKIFKDTSNSPAFECVEEEDENDDRTSLSGPTVPPPREGNPDLAAALADAELKKTEVQIERKKTVRYAFNEPKTTSGKDDEGRFSPSLQAKDSQTTQATASGDASPARVATAG</sequence>
<proteinExistence type="predicted"/>